<reference evidence="2" key="1">
    <citation type="submission" date="2023-03" db="EMBL/GenBank/DDBJ databases">
        <title>Chitinimonas shenzhenensis gen. nov., sp. nov., a novel member of family Burkholderiaceae isolated from activated sludge collected in Shen Zhen, China.</title>
        <authorList>
            <person name="Wang X."/>
        </authorList>
    </citation>
    <scope>NUCLEOTIDE SEQUENCE</scope>
    <source>
        <strain evidence="2">DQS-5</strain>
    </source>
</reference>
<evidence type="ECO:0000313" key="3">
    <source>
        <dbReference type="Proteomes" id="UP001172778"/>
    </source>
</evidence>
<protein>
    <submittedName>
        <fullName evidence="2">Transglycosylase SLT domain-containing protein</fullName>
    </submittedName>
</protein>
<dbReference type="EMBL" id="JARRAF010000010">
    <property type="protein sequence ID" value="MDK2124472.1"/>
    <property type="molecule type" value="Genomic_DNA"/>
</dbReference>
<keyword evidence="3" id="KW-1185">Reference proteome</keyword>
<name>A0ABT7DWM3_9NEIS</name>
<dbReference type="InterPro" id="IPR023346">
    <property type="entry name" value="Lysozyme-like_dom_sf"/>
</dbReference>
<gene>
    <name evidence="2" type="ORF">PZA18_10450</name>
</gene>
<proteinExistence type="predicted"/>
<evidence type="ECO:0000259" key="1">
    <source>
        <dbReference type="Pfam" id="PF01464"/>
    </source>
</evidence>
<dbReference type="Gene3D" id="1.10.530.10">
    <property type="match status" value="1"/>
</dbReference>
<sequence length="241" mass="26345">MGWLAGCLGVLALGVVVTAWLDCVRPTLGRHQLLQCLGWLWAGGFLSVMLVPQAQAEVPSAALRLRAQLIRESQAAWGLAAPSATFAAQIHQESHWRSEAISPVGAVGLAQFMLATARWLPSVRPELGSPQPTHPIWAMRAMLQYDHWLWQRVSAANDCERMAKTLRAYNGGLGWIRRDEAQAQRNAIDPAINFGQLDTVNSGRSRAAFRENTAYPRLILLKWEPAYVAAGFGPGVCGGLI</sequence>
<comment type="caution">
    <text evidence="2">The sequence shown here is derived from an EMBL/GenBank/DDBJ whole genome shotgun (WGS) entry which is preliminary data.</text>
</comment>
<dbReference type="SUPFAM" id="SSF53955">
    <property type="entry name" value="Lysozyme-like"/>
    <property type="match status" value="1"/>
</dbReference>
<dbReference type="Proteomes" id="UP001172778">
    <property type="component" value="Unassembled WGS sequence"/>
</dbReference>
<dbReference type="InterPro" id="IPR008258">
    <property type="entry name" value="Transglycosylase_SLT_dom_1"/>
</dbReference>
<dbReference type="Pfam" id="PF01464">
    <property type="entry name" value="SLT"/>
    <property type="match status" value="1"/>
</dbReference>
<organism evidence="2 3">
    <name type="scientific">Parachitinimonas caeni</name>
    <dbReference type="NCBI Taxonomy" id="3031301"/>
    <lineage>
        <taxon>Bacteria</taxon>
        <taxon>Pseudomonadati</taxon>
        <taxon>Pseudomonadota</taxon>
        <taxon>Betaproteobacteria</taxon>
        <taxon>Neisseriales</taxon>
        <taxon>Chitinibacteraceae</taxon>
        <taxon>Parachitinimonas</taxon>
    </lineage>
</organism>
<dbReference type="RefSeq" id="WP_284100785.1">
    <property type="nucleotide sequence ID" value="NZ_JARRAF010000010.1"/>
</dbReference>
<feature type="domain" description="Transglycosylase SLT" evidence="1">
    <location>
        <begin position="75"/>
        <end position="189"/>
    </location>
</feature>
<accession>A0ABT7DWM3</accession>
<evidence type="ECO:0000313" key="2">
    <source>
        <dbReference type="EMBL" id="MDK2124472.1"/>
    </source>
</evidence>